<organism evidence="2 3">
    <name type="scientific">Actinidia chinensis var. chinensis</name>
    <name type="common">Chinese soft-hair kiwi</name>
    <dbReference type="NCBI Taxonomy" id="1590841"/>
    <lineage>
        <taxon>Eukaryota</taxon>
        <taxon>Viridiplantae</taxon>
        <taxon>Streptophyta</taxon>
        <taxon>Embryophyta</taxon>
        <taxon>Tracheophyta</taxon>
        <taxon>Spermatophyta</taxon>
        <taxon>Magnoliopsida</taxon>
        <taxon>eudicotyledons</taxon>
        <taxon>Gunneridae</taxon>
        <taxon>Pentapetalae</taxon>
        <taxon>asterids</taxon>
        <taxon>Ericales</taxon>
        <taxon>Actinidiaceae</taxon>
        <taxon>Actinidia</taxon>
    </lineage>
</organism>
<keyword evidence="1" id="KW-0472">Membrane</keyword>
<evidence type="ECO:0000313" key="3">
    <source>
        <dbReference type="Proteomes" id="UP000241394"/>
    </source>
</evidence>
<dbReference type="AlphaFoldDB" id="A0A2R6RMR8"/>
<dbReference type="OrthoDB" id="1082160at2759"/>
<dbReference type="OMA" id="NAMARYQ"/>
<dbReference type="EMBL" id="NKQK01000004">
    <property type="protein sequence ID" value="PSS31321.1"/>
    <property type="molecule type" value="Genomic_DNA"/>
</dbReference>
<keyword evidence="1" id="KW-0812">Transmembrane</keyword>
<evidence type="ECO:0000256" key="1">
    <source>
        <dbReference type="SAM" id="Phobius"/>
    </source>
</evidence>
<dbReference type="STRING" id="1590841.A0A2R6RMR8"/>
<comment type="caution">
    <text evidence="2">The sequence shown here is derived from an EMBL/GenBank/DDBJ whole genome shotgun (WGS) entry which is preliminary data.</text>
</comment>
<reference evidence="2 3" key="1">
    <citation type="submission" date="2017-07" db="EMBL/GenBank/DDBJ databases">
        <title>An improved, manually edited Actinidia chinensis var. chinensis (kiwifruit) genome highlights the challenges associated with draft genomes and gene prediction in plants.</title>
        <authorList>
            <person name="Pilkington S."/>
            <person name="Crowhurst R."/>
            <person name="Hilario E."/>
            <person name="Nardozza S."/>
            <person name="Fraser L."/>
            <person name="Peng Y."/>
            <person name="Gunaseelan K."/>
            <person name="Simpson R."/>
            <person name="Tahir J."/>
            <person name="Deroles S."/>
            <person name="Templeton K."/>
            <person name="Luo Z."/>
            <person name="Davy M."/>
            <person name="Cheng C."/>
            <person name="Mcneilage M."/>
            <person name="Scaglione D."/>
            <person name="Liu Y."/>
            <person name="Zhang Q."/>
            <person name="Datson P."/>
            <person name="De Silva N."/>
            <person name="Gardiner S."/>
            <person name="Bassett H."/>
            <person name="Chagne D."/>
            <person name="Mccallum J."/>
            <person name="Dzierzon H."/>
            <person name="Deng C."/>
            <person name="Wang Y.-Y."/>
            <person name="Barron N."/>
            <person name="Manako K."/>
            <person name="Bowen J."/>
            <person name="Foster T."/>
            <person name="Erridge Z."/>
            <person name="Tiffin H."/>
            <person name="Waite C."/>
            <person name="Davies K."/>
            <person name="Grierson E."/>
            <person name="Laing W."/>
            <person name="Kirk R."/>
            <person name="Chen X."/>
            <person name="Wood M."/>
            <person name="Montefiori M."/>
            <person name="Brummell D."/>
            <person name="Schwinn K."/>
            <person name="Catanach A."/>
            <person name="Fullerton C."/>
            <person name="Li D."/>
            <person name="Meiyalaghan S."/>
            <person name="Nieuwenhuizen N."/>
            <person name="Read N."/>
            <person name="Prakash R."/>
            <person name="Hunter D."/>
            <person name="Zhang H."/>
            <person name="Mckenzie M."/>
            <person name="Knabel M."/>
            <person name="Harris A."/>
            <person name="Allan A."/>
            <person name="Chen A."/>
            <person name="Janssen B."/>
            <person name="Plunkett B."/>
            <person name="Dwamena C."/>
            <person name="Voogd C."/>
            <person name="Leif D."/>
            <person name="Lafferty D."/>
            <person name="Souleyre E."/>
            <person name="Varkonyi-Gasic E."/>
            <person name="Gambi F."/>
            <person name="Hanley J."/>
            <person name="Yao J.-L."/>
            <person name="Cheung J."/>
            <person name="David K."/>
            <person name="Warren B."/>
            <person name="Marsh K."/>
            <person name="Snowden K."/>
            <person name="Lin-Wang K."/>
            <person name="Brian L."/>
            <person name="Martinez-Sanchez M."/>
            <person name="Wang M."/>
            <person name="Ileperuma N."/>
            <person name="Macnee N."/>
            <person name="Campin R."/>
            <person name="Mcatee P."/>
            <person name="Drummond R."/>
            <person name="Espley R."/>
            <person name="Ireland H."/>
            <person name="Wu R."/>
            <person name="Atkinson R."/>
            <person name="Karunairetnam S."/>
            <person name="Bulley S."/>
            <person name="Chunkath S."/>
            <person name="Hanley Z."/>
            <person name="Storey R."/>
            <person name="Thrimawithana A."/>
            <person name="Thomson S."/>
            <person name="David C."/>
            <person name="Testolin R."/>
        </authorList>
    </citation>
    <scope>NUCLEOTIDE SEQUENCE [LARGE SCALE GENOMIC DNA]</scope>
    <source>
        <strain evidence="3">cv. Red5</strain>
        <tissue evidence="2">Young leaf</tissue>
    </source>
</reference>
<dbReference type="Gramene" id="PSS31321">
    <property type="protein sequence ID" value="PSS31321"/>
    <property type="gene ID" value="CEY00_Acc04617"/>
</dbReference>
<name>A0A2R6RMR8_ACTCC</name>
<reference evidence="3" key="2">
    <citation type="journal article" date="2018" name="BMC Genomics">
        <title>A manually annotated Actinidia chinensis var. chinensis (kiwifruit) genome highlights the challenges associated with draft genomes and gene prediction in plants.</title>
        <authorList>
            <person name="Pilkington S.M."/>
            <person name="Crowhurst R."/>
            <person name="Hilario E."/>
            <person name="Nardozza S."/>
            <person name="Fraser L."/>
            <person name="Peng Y."/>
            <person name="Gunaseelan K."/>
            <person name="Simpson R."/>
            <person name="Tahir J."/>
            <person name="Deroles S.C."/>
            <person name="Templeton K."/>
            <person name="Luo Z."/>
            <person name="Davy M."/>
            <person name="Cheng C."/>
            <person name="McNeilage M."/>
            <person name="Scaglione D."/>
            <person name="Liu Y."/>
            <person name="Zhang Q."/>
            <person name="Datson P."/>
            <person name="De Silva N."/>
            <person name="Gardiner S.E."/>
            <person name="Bassett H."/>
            <person name="Chagne D."/>
            <person name="McCallum J."/>
            <person name="Dzierzon H."/>
            <person name="Deng C."/>
            <person name="Wang Y.Y."/>
            <person name="Barron L."/>
            <person name="Manako K."/>
            <person name="Bowen J."/>
            <person name="Foster T.M."/>
            <person name="Erridge Z.A."/>
            <person name="Tiffin H."/>
            <person name="Waite C.N."/>
            <person name="Davies K.M."/>
            <person name="Grierson E.P."/>
            <person name="Laing W.A."/>
            <person name="Kirk R."/>
            <person name="Chen X."/>
            <person name="Wood M."/>
            <person name="Montefiori M."/>
            <person name="Brummell D.A."/>
            <person name="Schwinn K.E."/>
            <person name="Catanach A."/>
            <person name="Fullerton C."/>
            <person name="Li D."/>
            <person name="Meiyalaghan S."/>
            <person name="Nieuwenhuizen N."/>
            <person name="Read N."/>
            <person name="Prakash R."/>
            <person name="Hunter D."/>
            <person name="Zhang H."/>
            <person name="McKenzie M."/>
            <person name="Knabel M."/>
            <person name="Harris A."/>
            <person name="Allan A.C."/>
            <person name="Gleave A."/>
            <person name="Chen A."/>
            <person name="Janssen B.J."/>
            <person name="Plunkett B."/>
            <person name="Ampomah-Dwamena C."/>
            <person name="Voogd C."/>
            <person name="Leif D."/>
            <person name="Lafferty D."/>
            <person name="Souleyre E.J.F."/>
            <person name="Varkonyi-Gasic E."/>
            <person name="Gambi F."/>
            <person name="Hanley J."/>
            <person name="Yao J.L."/>
            <person name="Cheung J."/>
            <person name="David K.M."/>
            <person name="Warren B."/>
            <person name="Marsh K."/>
            <person name="Snowden K.C."/>
            <person name="Lin-Wang K."/>
            <person name="Brian L."/>
            <person name="Martinez-Sanchez M."/>
            <person name="Wang M."/>
            <person name="Ileperuma N."/>
            <person name="Macnee N."/>
            <person name="Campin R."/>
            <person name="McAtee P."/>
            <person name="Drummond R.S.M."/>
            <person name="Espley R.V."/>
            <person name="Ireland H.S."/>
            <person name="Wu R."/>
            <person name="Atkinson R.G."/>
            <person name="Karunairetnam S."/>
            <person name="Bulley S."/>
            <person name="Chunkath S."/>
            <person name="Hanley Z."/>
            <person name="Storey R."/>
            <person name="Thrimawithana A.H."/>
            <person name="Thomson S."/>
            <person name="David C."/>
            <person name="Testolin R."/>
            <person name="Huang H."/>
            <person name="Hellens R.P."/>
            <person name="Schaffer R.J."/>
        </authorList>
    </citation>
    <scope>NUCLEOTIDE SEQUENCE [LARGE SCALE GENOMIC DNA]</scope>
    <source>
        <strain evidence="3">cv. Red5</strain>
    </source>
</reference>
<dbReference type="PANTHER" id="PTHR33640">
    <property type="entry name" value="TRANSMEMBRANE PROTEIN"/>
    <property type="match status" value="1"/>
</dbReference>
<dbReference type="PANTHER" id="PTHR33640:SF30">
    <property type="entry name" value="DUF4408 DOMAIN-CONTAINING PROTEIN"/>
    <property type="match status" value="1"/>
</dbReference>
<gene>
    <name evidence="2" type="ORF">CEY00_Acc04617</name>
</gene>
<keyword evidence="3" id="KW-1185">Reference proteome</keyword>
<feature type="transmembrane region" description="Helical" evidence="1">
    <location>
        <begin position="61"/>
        <end position="84"/>
    </location>
</feature>
<sequence>MDYQSLQSEKAQAMMRFRCLRNIAKMWRLLELLVALAVLSWSSTRLPLSLKLVGQFVLQLYPYIFDPFFNFVIGNAIIIVIVLISRKNDGDNEISDHYVENSDALHRIDAVSDKLTPIPETSLAAETEETACEDKHIVISENAVTEIQCDAVRTAIEQATKQIQRFKSLQSEKLKSDLRATPRRQLLRSETVSISCNDRAISSFDRVDTLSSEEFRRKIETFIAEQQRFRWSQKMAEDN</sequence>
<proteinExistence type="predicted"/>
<dbReference type="Proteomes" id="UP000241394">
    <property type="component" value="Chromosome LG4"/>
</dbReference>
<evidence type="ECO:0000313" key="2">
    <source>
        <dbReference type="EMBL" id="PSS31321.1"/>
    </source>
</evidence>
<dbReference type="InParanoid" id="A0A2R6RMR8"/>
<keyword evidence="1" id="KW-1133">Transmembrane helix</keyword>
<protein>
    <submittedName>
        <fullName evidence="2">Serine/threonine-protein phosphatase 4 regulatory subunit 2 like</fullName>
    </submittedName>
</protein>
<accession>A0A2R6RMR8</accession>